<evidence type="ECO:0000313" key="2">
    <source>
        <dbReference type="Proteomes" id="UP000249393"/>
    </source>
</evidence>
<dbReference type="Proteomes" id="UP000249393">
    <property type="component" value="Unassembled WGS sequence"/>
</dbReference>
<dbReference type="EMBL" id="QFQZ01000015">
    <property type="protein sequence ID" value="PZR35506.1"/>
    <property type="molecule type" value="Genomic_DNA"/>
</dbReference>
<name>A0A2W5VG03_9CAUL</name>
<dbReference type="AlphaFoldDB" id="A0A2W5VG03"/>
<accession>A0A2W5VG03</accession>
<proteinExistence type="predicted"/>
<comment type="caution">
    <text evidence="1">The sequence shown here is derived from an EMBL/GenBank/DDBJ whole genome shotgun (WGS) entry which is preliminary data.</text>
</comment>
<protein>
    <submittedName>
        <fullName evidence="1">Uncharacterized protein</fullName>
    </submittedName>
</protein>
<sequence>MEAPMATLSPAARPDKADLDEAVAWLRILWKVPISNEDLNGFFAWSRKKPAARAIYDELSQRIHDLMMAEPPVPAPRSQT</sequence>
<reference evidence="1 2" key="1">
    <citation type="submission" date="2017-08" db="EMBL/GenBank/DDBJ databases">
        <title>Infants hospitalized years apart are colonized by the same room-sourced microbial strains.</title>
        <authorList>
            <person name="Brooks B."/>
            <person name="Olm M.R."/>
            <person name="Firek B.A."/>
            <person name="Baker R."/>
            <person name="Thomas B.C."/>
            <person name="Morowitz M.J."/>
            <person name="Banfield J.F."/>
        </authorList>
    </citation>
    <scope>NUCLEOTIDE SEQUENCE [LARGE SCALE GENOMIC DNA]</scope>
    <source>
        <strain evidence="1">S2_003_000_R2_4</strain>
    </source>
</reference>
<evidence type="ECO:0000313" key="1">
    <source>
        <dbReference type="EMBL" id="PZR35506.1"/>
    </source>
</evidence>
<organism evidence="1 2">
    <name type="scientific">Caulobacter segnis</name>
    <dbReference type="NCBI Taxonomy" id="88688"/>
    <lineage>
        <taxon>Bacteria</taxon>
        <taxon>Pseudomonadati</taxon>
        <taxon>Pseudomonadota</taxon>
        <taxon>Alphaproteobacteria</taxon>
        <taxon>Caulobacterales</taxon>
        <taxon>Caulobacteraceae</taxon>
        <taxon>Caulobacter</taxon>
    </lineage>
</organism>
<gene>
    <name evidence="1" type="ORF">DI526_07030</name>
</gene>